<keyword evidence="13" id="KW-1185">Reference proteome</keyword>
<keyword evidence="4" id="KW-0732">Signal</keyword>
<accession>A0A067MR46</accession>
<dbReference type="PIRSF" id="PIRSF000137">
    <property type="entry name" value="Alcohol_oxidase"/>
    <property type="match status" value="1"/>
</dbReference>
<dbReference type="STRING" id="930990.A0A067MR46"/>
<evidence type="ECO:0000313" key="13">
    <source>
        <dbReference type="Proteomes" id="UP000027195"/>
    </source>
</evidence>
<evidence type="ECO:0000256" key="1">
    <source>
        <dbReference type="ARBA" id="ARBA00001974"/>
    </source>
</evidence>
<name>A0A067MR46_BOTB1</name>
<evidence type="ECO:0000256" key="9">
    <source>
        <dbReference type="RuleBase" id="RU003968"/>
    </source>
</evidence>
<evidence type="ECO:0000313" key="12">
    <source>
        <dbReference type="EMBL" id="KDQ18213.1"/>
    </source>
</evidence>
<feature type="domain" description="Glucose-methanol-choline oxidoreductase N-terminal" evidence="11">
    <location>
        <begin position="284"/>
        <end position="298"/>
    </location>
</feature>
<evidence type="ECO:0000259" key="10">
    <source>
        <dbReference type="PROSITE" id="PS00623"/>
    </source>
</evidence>
<dbReference type="GO" id="GO:0050660">
    <property type="term" value="F:flavin adenine dinucleotide binding"/>
    <property type="evidence" value="ECO:0007669"/>
    <property type="project" value="InterPro"/>
</dbReference>
<dbReference type="SUPFAM" id="SSF51905">
    <property type="entry name" value="FAD/NAD(P)-binding domain"/>
    <property type="match status" value="1"/>
</dbReference>
<evidence type="ECO:0000256" key="3">
    <source>
        <dbReference type="ARBA" id="ARBA00022630"/>
    </source>
</evidence>
<dbReference type="Pfam" id="PF05199">
    <property type="entry name" value="GMC_oxred_C"/>
    <property type="match status" value="1"/>
</dbReference>
<dbReference type="PANTHER" id="PTHR11552">
    <property type="entry name" value="GLUCOSE-METHANOL-CHOLINE GMC OXIDOREDUCTASE"/>
    <property type="match status" value="1"/>
</dbReference>
<dbReference type="Proteomes" id="UP000027195">
    <property type="component" value="Unassembled WGS sequence"/>
</dbReference>
<dbReference type="OrthoDB" id="269227at2759"/>
<keyword evidence="6" id="KW-0560">Oxidoreductase</keyword>
<keyword evidence="5 8" id="KW-0274">FAD</keyword>
<dbReference type="Pfam" id="PF00732">
    <property type="entry name" value="GMC_oxred_N"/>
    <property type="match status" value="1"/>
</dbReference>
<evidence type="ECO:0000256" key="7">
    <source>
        <dbReference type="PIRSR" id="PIRSR000137-1"/>
    </source>
</evidence>
<feature type="active site" description="Proton donor" evidence="7">
    <location>
        <position position="539"/>
    </location>
</feature>
<dbReference type="Gene3D" id="3.50.50.60">
    <property type="entry name" value="FAD/NAD(P)-binding domain"/>
    <property type="match status" value="1"/>
</dbReference>
<evidence type="ECO:0000256" key="2">
    <source>
        <dbReference type="ARBA" id="ARBA00010790"/>
    </source>
</evidence>
<gene>
    <name evidence="12" type="ORF">BOTBODRAFT_128303</name>
</gene>
<dbReference type="PANTHER" id="PTHR11552:SF201">
    <property type="entry name" value="GLUCOSE-METHANOL-CHOLINE OXIDOREDUCTASE N-TERMINAL DOMAIN-CONTAINING PROTEIN"/>
    <property type="match status" value="1"/>
</dbReference>
<dbReference type="PROSITE" id="PS00624">
    <property type="entry name" value="GMC_OXRED_2"/>
    <property type="match status" value="1"/>
</dbReference>
<evidence type="ECO:0000256" key="6">
    <source>
        <dbReference type="ARBA" id="ARBA00023002"/>
    </source>
</evidence>
<sequence length="602" mass="65490">MPQIPAVESFVKTEFDVVIIGAGTAALPIAAKLSQNPDVHVGVLEAGLKFENDPLIDTPQFIGRSVGNPRYDWAFATVPQEHANGRTVPTPRGKGVGGSTLINYTAWDRASKQEYDAWKLLGEPGGAWGWDALLPYLKASERAPSTLQSRDDSNKEAVGRQGPVQTSYSSIHTDIIALLFKAWNSIGVATNPNPWGGDASGLYFTARSVDADTGKRVSAADAYLTPEIAGRKNLQVLTRAHVTKVLFDSEPDFAGNIVARGVEFAVDGTTFAVNASKEVIICAGAVQTPQILELSGIGNKKLLTDLRIKTLVDLPGVGENIQDHCFTPMQFELKPGIRTFDILRNDPEFLAEQQRIYDSEKKGWLTASDSTVSFNPLRQVVSPGVFTSMLERLEAAIDKDKREGLLTPLQEAQYAIQLDLLRKGEVPSLETFVMSRGYIAPEQGKSYYVLMSGPTQPFGRGSIHIESTDPFKAPLIDPKYGSNAFDVEMHLAGYRLMERLVATQPLKEVTEVRQLPPANVSDDGQVIEFIRAASRTGSHLMGSCALARRELRGVVDNNLRVYGTANLRVADASIIPLSVGCHIQATVYAIGEKAGDLIKQDL</sequence>
<feature type="active site" description="Proton acceptor" evidence="7">
    <location>
        <position position="582"/>
    </location>
</feature>
<feature type="domain" description="Glucose-methanol-choline oxidoreductase N-terminal" evidence="10">
    <location>
        <begin position="93"/>
        <end position="116"/>
    </location>
</feature>
<dbReference type="InterPro" id="IPR000172">
    <property type="entry name" value="GMC_OxRdtase_N"/>
</dbReference>
<evidence type="ECO:0000259" key="11">
    <source>
        <dbReference type="PROSITE" id="PS00624"/>
    </source>
</evidence>
<evidence type="ECO:0000256" key="4">
    <source>
        <dbReference type="ARBA" id="ARBA00022729"/>
    </source>
</evidence>
<dbReference type="InterPro" id="IPR036188">
    <property type="entry name" value="FAD/NAD-bd_sf"/>
</dbReference>
<dbReference type="GO" id="GO:0016614">
    <property type="term" value="F:oxidoreductase activity, acting on CH-OH group of donors"/>
    <property type="evidence" value="ECO:0007669"/>
    <property type="project" value="InterPro"/>
</dbReference>
<evidence type="ECO:0000256" key="8">
    <source>
        <dbReference type="PIRSR" id="PIRSR000137-2"/>
    </source>
</evidence>
<dbReference type="EMBL" id="KL198022">
    <property type="protein sequence ID" value="KDQ18213.1"/>
    <property type="molecule type" value="Genomic_DNA"/>
</dbReference>
<organism evidence="12 13">
    <name type="scientific">Botryobasidium botryosum (strain FD-172 SS1)</name>
    <dbReference type="NCBI Taxonomy" id="930990"/>
    <lineage>
        <taxon>Eukaryota</taxon>
        <taxon>Fungi</taxon>
        <taxon>Dikarya</taxon>
        <taxon>Basidiomycota</taxon>
        <taxon>Agaricomycotina</taxon>
        <taxon>Agaricomycetes</taxon>
        <taxon>Cantharellales</taxon>
        <taxon>Botryobasidiaceae</taxon>
        <taxon>Botryobasidium</taxon>
    </lineage>
</organism>
<keyword evidence="3 9" id="KW-0285">Flavoprotein</keyword>
<comment type="cofactor">
    <cofactor evidence="1 8">
        <name>FAD</name>
        <dbReference type="ChEBI" id="CHEBI:57692"/>
    </cofactor>
</comment>
<comment type="similarity">
    <text evidence="2 9">Belongs to the GMC oxidoreductase family.</text>
</comment>
<dbReference type="InParanoid" id="A0A067MR46"/>
<dbReference type="PROSITE" id="PS00623">
    <property type="entry name" value="GMC_OXRED_1"/>
    <property type="match status" value="1"/>
</dbReference>
<dbReference type="InterPro" id="IPR012132">
    <property type="entry name" value="GMC_OxRdtase"/>
</dbReference>
<feature type="binding site" evidence="8">
    <location>
        <position position="242"/>
    </location>
    <ligand>
        <name>FAD</name>
        <dbReference type="ChEBI" id="CHEBI:57692"/>
    </ligand>
</feature>
<dbReference type="SUPFAM" id="SSF54373">
    <property type="entry name" value="FAD-linked reductases, C-terminal domain"/>
    <property type="match status" value="1"/>
</dbReference>
<dbReference type="AlphaFoldDB" id="A0A067MR46"/>
<protein>
    <recommendedName>
        <fullName evidence="10 11">Glucose-methanol-choline oxidoreductase N-terminal domain-containing protein</fullName>
    </recommendedName>
</protein>
<dbReference type="InterPro" id="IPR007867">
    <property type="entry name" value="GMC_OxRtase_C"/>
</dbReference>
<dbReference type="Gene3D" id="3.30.560.10">
    <property type="entry name" value="Glucose Oxidase, domain 3"/>
    <property type="match status" value="1"/>
</dbReference>
<evidence type="ECO:0000256" key="5">
    <source>
        <dbReference type="ARBA" id="ARBA00022827"/>
    </source>
</evidence>
<reference evidence="13" key="1">
    <citation type="journal article" date="2014" name="Proc. Natl. Acad. Sci. U.S.A.">
        <title>Extensive sampling of basidiomycete genomes demonstrates inadequacy of the white-rot/brown-rot paradigm for wood decay fungi.</title>
        <authorList>
            <person name="Riley R."/>
            <person name="Salamov A.A."/>
            <person name="Brown D.W."/>
            <person name="Nagy L.G."/>
            <person name="Floudas D."/>
            <person name="Held B.W."/>
            <person name="Levasseur A."/>
            <person name="Lombard V."/>
            <person name="Morin E."/>
            <person name="Otillar R."/>
            <person name="Lindquist E.A."/>
            <person name="Sun H."/>
            <person name="LaButti K.M."/>
            <person name="Schmutz J."/>
            <person name="Jabbour D."/>
            <person name="Luo H."/>
            <person name="Baker S.E."/>
            <person name="Pisabarro A.G."/>
            <person name="Walton J.D."/>
            <person name="Blanchette R.A."/>
            <person name="Henrissat B."/>
            <person name="Martin F."/>
            <person name="Cullen D."/>
            <person name="Hibbett D.S."/>
            <person name="Grigoriev I.V."/>
        </authorList>
    </citation>
    <scope>NUCLEOTIDE SEQUENCE [LARGE SCALE GENOMIC DNA]</scope>
    <source>
        <strain evidence="13">FD-172 SS1</strain>
    </source>
</reference>
<proteinExistence type="inferred from homology"/>
<dbReference type="HOGENOM" id="CLU_002865_6_0_1"/>